<dbReference type="OrthoDB" id="5196014at2"/>
<evidence type="ECO:0000313" key="2">
    <source>
        <dbReference type="Proteomes" id="UP000190637"/>
    </source>
</evidence>
<dbReference type="EMBL" id="FUWS01000003">
    <property type="protein sequence ID" value="SJZ80982.1"/>
    <property type="molecule type" value="Genomic_DNA"/>
</dbReference>
<dbReference type="AlphaFoldDB" id="A0A1T4NP68"/>
<dbReference type="Pfam" id="PF19735">
    <property type="entry name" value="DUF6225"/>
    <property type="match status" value="1"/>
</dbReference>
<proteinExistence type="predicted"/>
<dbReference type="InterPro" id="IPR045772">
    <property type="entry name" value="DUF6225"/>
</dbReference>
<dbReference type="RefSeq" id="WP_078760891.1">
    <property type="nucleotide sequence ID" value="NZ_FUWS01000003.1"/>
</dbReference>
<dbReference type="Proteomes" id="UP000190637">
    <property type="component" value="Unassembled WGS sequence"/>
</dbReference>
<keyword evidence="2" id="KW-1185">Reference proteome</keyword>
<reference evidence="1 2" key="1">
    <citation type="submission" date="2017-02" db="EMBL/GenBank/DDBJ databases">
        <authorList>
            <person name="Peterson S.W."/>
        </authorList>
    </citation>
    <scope>NUCLEOTIDE SEQUENCE [LARGE SCALE GENOMIC DNA]</scope>
    <source>
        <strain evidence="1 2">DSM 45154</strain>
    </source>
</reference>
<sequence length="89" mass="9913">MDRTYRHEAVILTLGELRRAVAGSDLPDDTPVTIVVPDAPTSEGEEVMWDDLVCTAAERHRENGRGGVPGDESFRLTADYHSGDYFHRL</sequence>
<protein>
    <submittedName>
        <fullName evidence="1">Uncharacterized protein</fullName>
    </submittedName>
</protein>
<name>A0A1T4NP68_9ACTN</name>
<gene>
    <name evidence="1" type="ORF">SAMN02745673_01529</name>
</gene>
<accession>A0A1T4NP68</accession>
<organism evidence="1 2">
    <name type="scientific">Marinactinospora thermotolerans DSM 45154</name>
    <dbReference type="NCBI Taxonomy" id="1122192"/>
    <lineage>
        <taxon>Bacteria</taxon>
        <taxon>Bacillati</taxon>
        <taxon>Actinomycetota</taxon>
        <taxon>Actinomycetes</taxon>
        <taxon>Streptosporangiales</taxon>
        <taxon>Nocardiopsidaceae</taxon>
        <taxon>Marinactinospora</taxon>
    </lineage>
</organism>
<evidence type="ECO:0000313" key="1">
    <source>
        <dbReference type="EMBL" id="SJZ80982.1"/>
    </source>
</evidence>